<dbReference type="AlphaFoldDB" id="A0A0E9TTM7"/>
<proteinExistence type="predicted"/>
<dbReference type="EMBL" id="GBXM01051523">
    <property type="protein sequence ID" value="JAH57054.1"/>
    <property type="molecule type" value="Transcribed_RNA"/>
</dbReference>
<reference evidence="1" key="1">
    <citation type="submission" date="2014-11" db="EMBL/GenBank/DDBJ databases">
        <authorList>
            <person name="Amaro Gonzalez C."/>
        </authorList>
    </citation>
    <scope>NUCLEOTIDE SEQUENCE</scope>
</reference>
<evidence type="ECO:0000313" key="1">
    <source>
        <dbReference type="EMBL" id="JAH57054.1"/>
    </source>
</evidence>
<organism evidence="1">
    <name type="scientific">Anguilla anguilla</name>
    <name type="common">European freshwater eel</name>
    <name type="synonym">Muraena anguilla</name>
    <dbReference type="NCBI Taxonomy" id="7936"/>
    <lineage>
        <taxon>Eukaryota</taxon>
        <taxon>Metazoa</taxon>
        <taxon>Chordata</taxon>
        <taxon>Craniata</taxon>
        <taxon>Vertebrata</taxon>
        <taxon>Euteleostomi</taxon>
        <taxon>Actinopterygii</taxon>
        <taxon>Neopterygii</taxon>
        <taxon>Teleostei</taxon>
        <taxon>Anguilliformes</taxon>
        <taxon>Anguillidae</taxon>
        <taxon>Anguilla</taxon>
    </lineage>
</organism>
<reference evidence="1" key="2">
    <citation type="journal article" date="2015" name="Fish Shellfish Immunol.">
        <title>Early steps in the European eel (Anguilla anguilla)-Vibrio vulnificus interaction in the gills: Role of the RtxA13 toxin.</title>
        <authorList>
            <person name="Callol A."/>
            <person name="Pajuelo D."/>
            <person name="Ebbesson L."/>
            <person name="Teles M."/>
            <person name="MacKenzie S."/>
            <person name="Amaro C."/>
        </authorList>
    </citation>
    <scope>NUCLEOTIDE SEQUENCE</scope>
</reference>
<protein>
    <submittedName>
        <fullName evidence="1">Uncharacterized protein</fullName>
    </submittedName>
</protein>
<accession>A0A0E9TTM7</accession>
<sequence>MLIMSAPGQETLKLPNQVYAQCKF</sequence>
<name>A0A0E9TTM7_ANGAN</name>